<feature type="transmembrane region" description="Helical" evidence="8">
    <location>
        <begin position="86"/>
        <end position="109"/>
    </location>
</feature>
<evidence type="ECO:0000256" key="7">
    <source>
        <dbReference type="ARBA" id="ARBA00023136"/>
    </source>
</evidence>
<dbReference type="InterPro" id="IPR004761">
    <property type="entry name" value="Spore_GerAB"/>
</dbReference>
<name>A0A6I2MFW5_9BACI</name>
<dbReference type="GO" id="GO:0016020">
    <property type="term" value="C:membrane"/>
    <property type="evidence" value="ECO:0007669"/>
    <property type="project" value="UniProtKB-SubCell"/>
</dbReference>
<evidence type="ECO:0000256" key="6">
    <source>
        <dbReference type="ARBA" id="ARBA00022989"/>
    </source>
</evidence>
<dbReference type="PANTHER" id="PTHR34975">
    <property type="entry name" value="SPORE GERMINATION PROTEIN A2"/>
    <property type="match status" value="1"/>
</dbReference>
<evidence type="ECO:0000256" key="4">
    <source>
        <dbReference type="ARBA" id="ARBA00022544"/>
    </source>
</evidence>
<keyword evidence="10" id="KW-1185">Reference proteome</keyword>
<evidence type="ECO:0000256" key="3">
    <source>
        <dbReference type="ARBA" id="ARBA00022448"/>
    </source>
</evidence>
<feature type="transmembrane region" description="Helical" evidence="8">
    <location>
        <begin position="340"/>
        <end position="362"/>
    </location>
</feature>
<evidence type="ECO:0000256" key="8">
    <source>
        <dbReference type="SAM" id="Phobius"/>
    </source>
</evidence>
<dbReference type="RefSeq" id="WP_154319361.1">
    <property type="nucleotide sequence ID" value="NZ_CAJGAA010000001.1"/>
</dbReference>
<comment type="subcellular location">
    <subcellularLocation>
        <location evidence="1">Membrane</location>
        <topology evidence="1">Multi-pass membrane protein</topology>
    </subcellularLocation>
</comment>
<evidence type="ECO:0000313" key="9">
    <source>
        <dbReference type="EMBL" id="MRX56234.1"/>
    </source>
</evidence>
<evidence type="ECO:0000256" key="5">
    <source>
        <dbReference type="ARBA" id="ARBA00022692"/>
    </source>
</evidence>
<feature type="transmembrane region" description="Helical" evidence="8">
    <location>
        <begin position="115"/>
        <end position="137"/>
    </location>
</feature>
<comment type="similarity">
    <text evidence="2">Belongs to the amino acid-polyamine-organocation (APC) superfamily. Spore germination protein (SGP) (TC 2.A.3.9) family.</text>
</comment>
<keyword evidence="4" id="KW-0309">Germination</keyword>
<feature type="transmembrane region" description="Helical" evidence="8">
    <location>
        <begin position="273"/>
        <end position="296"/>
    </location>
</feature>
<feature type="transmembrane region" description="Helical" evidence="8">
    <location>
        <begin position="144"/>
        <end position="166"/>
    </location>
</feature>
<keyword evidence="3" id="KW-0813">Transport</keyword>
<protein>
    <submittedName>
        <fullName evidence="9">GerAB/ArcD/ProY family transporter</fullName>
    </submittedName>
</protein>
<organism evidence="9 10">
    <name type="scientific">Metabacillus idriensis</name>
    <dbReference type="NCBI Taxonomy" id="324768"/>
    <lineage>
        <taxon>Bacteria</taxon>
        <taxon>Bacillati</taxon>
        <taxon>Bacillota</taxon>
        <taxon>Bacilli</taxon>
        <taxon>Bacillales</taxon>
        <taxon>Bacillaceae</taxon>
        <taxon>Metabacillus</taxon>
    </lineage>
</organism>
<accession>A0A6I2MFW5</accession>
<evidence type="ECO:0000256" key="2">
    <source>
        <dbReference type="ARBA" id="ARBA00007998"/>
    </source>
</evidence>
<comment type="caution">
    <text evidence="9">The sequence shown here is derived from an EMBL/GenBank/DDBJ whole genome shotgun (WGS) entry which is preliminary data.</text>
</comment>
<dbReference type="Pfam" id="PF03845">
    <property type="entry name" value="Spore_permease"/>
    <property type="match status" value="1"/>
</dbReference>
<keyword evidence="5 8" id="KW-0812">Transmembrane</keyword>
<feature type="transmembrane region" description="Helical" evidence="8">
    <location>
        <begin position="44"/>
        <end position="65"/>
    </location>
</feature>
<feature type="transmembrane region" description="Helical" evidence="8">
    <location>
        <begin position="312"/>
        <end position="328"/>
    </location>
</feature>
<dbReference type="PANTHER" id="PTHR34975:SF2">
    <property type="entry name" value="SPORE GERMINATION PROTEIN A2"/>
    <property type="match status" value="1"/>
</dbReference>
<keyword evidence="6 8" id="KW-1133">Transmembrane helix</keyword>
<proteinExistence type="inferred from homology"/>
<feature type="transmembrane region" description="Helical" evidence="8">
    <location>
        <begin position="224"/>
        <end position="246"/>
    </location>
</feature>
<evidence type="ECO:0000256" key="1">
    <source>
        <dbReference type="ARBA" id="ARBA00004141"/>
    </source>
</evidence>
<sequence length="373" mass="43438">MKPISLYDRTYAFNGVYIMLMTNRLQMLYFFIILPMYLIHPYMFWGIIGVGILSQLNLILLSKWFQSEYSKKGYQGFIELIGKRMVRFFSFLGLFFILLKLIVIVLGYAEIVEQFIFPSMNSKWLILLILLVCFYVASQGMEKTIGFAVIAFFCTAWLILLFYIFFLPPNASVYDLYPLIPFDWPDGSWKSLLLIWSSLSGPEYLICLATWLKPNQNFLKYLSFANAMTILEYLLIFIASLLFFGADYLRFSKFPIVHLARYLQFPFIERIDIILISVLLFNAIFAGALFLLYFYGGLKIAASKLNKQSSKVGFYACFIIIFICLYLSDEWLSQFGMEQSVLLNIQIWSGALTYLLVPSFLFSVMKRKGREKT</sequence>
<feature type="transmembrane region" description="Helical" evidence="8">
    <location>
        <begin position="193"/>
        <end position="212"/>
    </location>
</feature>
<evidence type="ECO:0000313" key="10">
    <source>
        <dbReference type="Proteomes" id="UP000441585"/>
    </source>
</evidence>
<feature type="transmembrane region" description="Helical" evidence="8">
    <location>
        <begin position="12"/>
        <end position="38"/>
    </location>
</feature>
<dbReference type="EMBL" id="WKKF01000010">
    <property type="protein sequence ID" value="MRX56234.1"/>
    <property type="molecule type" value="Genomic_DNA"/>
</dbReference>
<keyword evidence="7 8" id="KW-0472">Membrane</keyword>
<dbReference type="GO" id="GO:0009847">
    <property type="term" value="P:spore germination"/>
    <property type="evidence" value="ECO:0007669"/>
    <property type="project" value="InterPro"/>
</dbReference>
<dbReference type="AlphaFoldDB" id="A0A6I2MFW5"/>
<gene>
    <name evidence="9" type="ORF">GJU41_19935</name>
</gene>
<dbReference type="Proteomes" id="UP000441585">
    <property type="component" value="Unassembled WGS sequence"/>
</dbReference>
<reference evidence="9 10" key="1">
    <citation type="submission" date="2019-11" db="EMBL/GenBank/DDBJ databases">
        <title>Bacillus idriensis genome.</title>
        <authorList>
            <person name="Konopka E.N."/>
            <person name="Newman J.D."/>
        </authorList>
    </citation>
    <scope>NUCLEOTIDE SEQUENCE [LARGE SCALE GENOMIC DNA]</scope>
    <source>
        <strain evidence="9 10">DSM 19097</strain>
    </source>
</reference>